<comment type="subcellular location">
    <subcellularLocation>
        <location evidence="1">Endomembrane system</location>
        <topology evidence="1">Multi-pass membrane protein</topology>
    </subcellularLocation>
</comment>
<evidence type="ECO:0000256" key="2">
    <source>
        <dbReference type="ARBA" id="ARBA00022692"/>
    </source>
</evidence>
<comment type="caution">
    <text evidence="9">The sequence shown here is derived from an EMBL/GenBank/DDBJ whole genome shotgun (WGS) entry which is preliminary data.</text>
</comment>
<protein>
    <submittedName>
        <fullName evidence="9">Sterol desaturase family protein</fullName>
    </submittedName>
</protein>
<proteinExistence type="predicted"/>
<evidence type="ECO:0000313" key="9">
    <source>
        <dbReference type="EMBL" id="RZO27169.1"/>
    </source>
</evidence>
<feature type="transmembrane region" description="Helical" evidence="7">
    <location>
        <begin position="53"/>
        <end position="74"/>
    </location>
</feature>
<dbReference type="InterPro" id="IPR006694">
    <property type="entry name" value="Fatty_acid_hydroxylase"/>
</dbReference>
<dbReference type="GO" id="GO:0008610">
    <property type="term" value="P:lipid biosynthetic process"/>
    <property type="evidence" value="ECO:0007669"/>
    <property type="project" value="InterPro"/>
</dbReference>
<evidence type="ECO:0000313" key="10">
    <source>
        <dbReference type="Proteomes" id="UP000315825"/>
    </source>
</evidence>
<sequence>MHTSNLIAYAAPIFTFLIICEFLYGYFRNKNNYRLNDTFTSISLGMISRFPSYLKLGVQGLVYAWIYQSFNFGILNSYDPYVWVLAFVLYDLSYYWLHRCHHEIKILWASHVVHHHGEEFNLSTALRQTGTDFLFKWIFYCPLLLLGVPPEIFVTVAALNLIYQFWVHTEHIDRLGILDYILVTPSNHRIHHAQNKEYVDANYGGVFILWDRLFGTFIDERKDLKPIYGTSKPLKSWNPFWANFEVWVEMIRDAWRTEKWSDKVRVFFSRPKWRPEDVTQKYPIEKNDMSAFQKFDPKINLTSKLFGFWQLVFGSTFSMLVFFNVSLLTYLDLFLVGFVLTSTLVFASFLFENNFYGYYLELIRSVSVLVLVALGNLNFLQEVLMAHSIVSVLVCLYVIFFNKRKFTEAIEAG</sequence>
<dbReference type="PANTHER" id="PTHR21624:SF1">
    <property type="entry name" value="ALKYLGLYCEROL MONOOXYGENASE"/>
    <property type="match status" value="1"/>
</dbReference>
<dbReference type="GO" id="GO:0050479">
    <property type="term" value="F:glyceryl-ether monooxygenase activity"/>
    <property type="evidence" value="ECO:0007669"/>
    <property type="project" value="TreeGrafter"/>
</dbReference>
<feature type="transmembrane region" description="Helical" evidence="7">
    <location>
        <begin position="383"/>
        <end position="401"/>
    </location>
</feature>
<dbReference type="Pfam" id="PF04116">
    <property type="entry name" value="FA_hydroxylase"/>
    <property type="match status" value="1"/>
</dbReference>
<evidence type="ECO:0000256" key="4">
    <source>
        <dbReference type="ARBA" id="ARBA00023002"/>
    </source>
</evidence>
<dbReference type="PANTHER" id="PTHR21624">
    <property type="entry name" value="STEROL DESATURASE-RELATED PROTEIN"/>
    <property type="match status" value="1"/>
</dbReference>
<evidence type="ECO:0000256" key="1">
    <source>
        <dbReference type="ARBA" id="ARBA00004127"/>
    </source>
</evidence>
<keyword evidence="4" id="KW-0560">Oxidoreductase</keyword>
<evidence type="ECO:0000256" key="5">
    <source>
        <dbReference type="ARBA" id="ARBA00023098"/>
    </source>
</evidence>
<reference evidence="9 10" key="1">
    <citation type="submission" date="2019-02" db="EMBL/GenBank/DDBJ databases">
        <title>Prokaryotic population dynamics and viral predation in marine succession experiment using metagenomics: the confinement effect.</title>
        <authorList>
            <person name="Haro-Moreno J.M."/>
            <person name="Rodriguez-Valera F."/>
            <person name="Lopez-Perez M."/>
        </authorList>
    </citation>
    <scope>NUCLEOTIDE SEQUENCE [LARGE SCALE GENOMIC DNA]</scope>
    <source>
        <strain evidence="9">MED-G159</strain>
    </source>
</reference>
<dbReference type="AlphaFoldDB" id="A0A520N130"/>
<organism evidence="9 10">
    <name type="scientific">SAR86 cluster bacterium</name>
    <dbReference type="NCBI Taxonomy" id="2030880"/>
    <lineage>
        <taxon>Bacteria</taxon>
        <taxon>Pseudomonadati</taxon>
        <taxon>Pseudomonadota</taxon>
        <taxon>Gammaproteobacteria</taxon>
        <taxon>SAR86 cluster</taxon>
    </lineage>
</organism>
<feature type="transmembrane region" description="Helical" evidence="7">
    <location>
        <begin position="305"/>
        <end position="327"/>
    </location>
</feature>
<dbReference type="GO" id="GO:0006643">
    <property type="term" value="P:membrane lipid metabolic process"/>
    <property type="evidence" value="ECO:0007669"/>
    <property type="project" value="TreeGrafter"/>
</dbReference>
<evidence type="ECO:0000256" key="3">
    <source>
        <dbReference type="ARBA" id="ARBA00022989"/>
    </source>
</evidence>
<feature type="transmembrane region" description="Helical" evidence="7">
    <location>
        <begin position="333"/>
        <end position="351"/>
    </location>
</feature>
<dbReference type="GO" id="GO:0016020">
    <property type="term" value="C:membrane"/>
    <property type="evidence" value="ECO:0007669"/>
    <property type="project" value="GOC"/>
</dbReference>
<dbReference type="GO" id="GO:0005506">
    <property type="term" value="F:iron ion binding"/>
    <property type="evidence" value="ECO:0007669"/>
    <property type="project" value="InterPro"/>
</dbReference>
<keyword evidence="3 7" id="KW-1133">Transmembrane helix</keyword>
<dbReference type="GO" id="GO:0012505">
    <property type="term" value="C:endomembrane system"/>
    <property type="evidence" value="ECO:0007669"/>
    <property type="project" value="UniProtKB-SubCell"/>
</dbReference>
<keyword evidence="2 7" id="KW-0812">Transmembrane</keyword>
<dbReference type="Proteomes" id="UP000315825">
    <property type="component" value="Unassembled WGS sequence"/>
</dbReference>
<evidence type="ECO:0000256" key="7">
    <source>
        <dbReference type="SAM" id="Phobius"/>
    </source>
</evidence>
<feature type="transmembrane region" description="Helical" evidence="7">
    <location>
        <begin position="6"/>
        <end position="27"/>
    </location>
</feature>
<feature type="domain" description="Fatty acid hydroxylase" evidence="8">
    <location>
        <begin position="83"/>
        <end position="216"/>
    </location>
</feature>
<gene>
    <name evidence="9" type="ORF">EVA92_00050</name>
</gene>
<dbReference type="InterPro" id="IPR051689">
    <property type="entry name" value="Sterol_desaturase/TMEM195"/>
</dbReference>
<dbReference type="EMBL" id="SHBE01000001">
    <property type="protein sequence ID" value="RZO27169.1"/>
    <property type="molecule type" value="Genomic_DNA"/>
</dbReference>
<keyword evidence="5" id="KW-0443">Lipid metabolism</keyword>
<name>A0A520N130_9GAMM</name>
<evidence type="ECO:0000256" key="6">
    <source>
        <dbReference type="ARBA" id="ARBA00023136"/>
    </source>
</evidence>
<evidence type="ECO:0000259" key="8">
    <source>
        <dbReference type="Pfam" id="PF04116"/>
    </source>
</evidence>
<accession>A0A520N130</accession>
<keyword evidence="6 7" id="KW-0472">Membrane</keyword>
<feature type="transmembrane region" description="Helical" evidence="7">
    <location>
        <begin position="80"/>
        <end position="97"/>
    </location>
</feature>